<gene>
    <name evidence="1" type="ORF">OMAR00292_LOCUS4668</name>
</gene>
<dbReference type="AlphaFoldDB" id="A0A7S3UMP0"/>
<protein>
    <submittedName>
        <fullName evidence="1">Uncharacterized protein</fullName>
    </submittedName>
</protein>
<proteinExistence type="predicted"/>
<accession>A0A7S3UMP0</accession>
<name>A0A7S3UMP0_OXYMA</name>
<sequence>MATELKSMIEFEAEVISPMAKRRAAEQLTMMQVKSFAQRCKVRASLYSRNLDGELFDAVRSRGYSEESSCNSSDQSECQSPHSVRKCSTAAPRISVASTAASFGSCEESDEGADVCVGFNDSSEALPAQQHFSREALIRTTILRSNAVDFTLKFAETVEIIEKTLRLKKPTRRRSVCGSADKWNTADDVKMRIEDTRLWLDIIQCDDVPAAL</sequence>
<evidence type="ECO:0000313" key="1">
    <source>
        <dbReference type="EMBL" id="CAE0618792.1"/>
    </source>
</evidence>
<organism evidence="1">
    <name type="scientific">Oxyrrhis marina</name>
    <name type="common">Dinoflagellate</name>
    <dbReference type="NCBI Taxonomy" id="2969"/>
    <lineage>
        <taxon>Eukaryota</taxon>
        <taxon>Sar</taxon>
        <taxon>Alveolata</taxon>
        <taxon>Dinophyceae</taxon>
        <taxon>Oxyrrhinales</taxon>
        <taxon>Oxyrrhinaceae</taxon>
        <taxon>Oxyrrhis</taxon>
    </lineage>
</organism>
<dbReference type="EMBL" id="HBIT01009083">
    <property type="protein sequence ID" value="CAE0618792.1"/>
    <property type="molecule type" value="Transcribed_RNA"/>
</dbReference>
<reference evidence="1" key="1">
    <citation type="submission" date="2021-01" db="EMBL/GenBank/DDBJ databases">
        <authorList>
            <person name="Corre E."/>
            <person name="Pelletier E."/>
            <person name="Niang G."/>
            <person name="Scheremetjew M."/>
            <person name="Finn R."/>
            <person name="Kale V."/>
            <person name="Holt S."/>
            <person name="Cochrane G."/>
            <person name="Meng A."/>
            <person name="Brown T."/>
            <person name="Cohen L."/>
        </authorList>
    </citation>
    <scope>NUCLEOTIDE SEQUENCE</scope>
    <source>
        <strain evidence="1">CCMP1795</strain>
    </source>
</reference>